<comment type="caution">
    <text evidence="8">The sequence shown here is derived from an EMBL/GenBank/DDBJ whole genome shotgun (WGS) entry which is preliminary data.</text>
</comment>
<sequence>MEKWLKKSQRKLDTGNEIYADEVGEMKNKLKDARDDLYTYNPQYEQLRELGRQIMQADTTKGSTVQGHLSEVNQAWDHLTALLGQKHQQYSAVANLWQQYNDAKQGNGEFELHANQNQLDQMNNRGLQLLEELKAVPNFEVGVLEQDMDRINHQWETANMEIEQHKENLEAQLNCWDQVQSGKEEVESWLNSMATKLNDSLQNFDDAISVESCLMKYKEEAPYFAEVLAEVKAKTLDLQELNNDKPIPVLAESEEVLQEQFDRAATMANQLESIMANFSDEREKLQKDIEEETMWLNKLKDKLGKCDDVSGTDADLIKRLQSCKDLQKELDDREKRVKALLDKTSALQTKYPSAETSNLAKDAVVLSKKFEAVQNRGDKIVDMLEGSLEQHCQDAQLQEARWINAAKEKVAWCGDIAGDRYSVEAKLATIKDLMASMKEGKKKKDLAASKVDAAKSVLPKDKQADLDRQKTQAEKDWEDLMDLMEQTQVKLEGSVDQLSAYDNKYDNLSKWLKDTEAKLRNQTALKPDLQGKVDQAELFADLVDDVERHQPQFDALRQQAQEISQSSGDGRTASYAGQLLSRYQALQASVREQAERCDQNVEDHQDYNNRHKKCIDWLEAVSQELEECNNQPVDQETLQAKLETVEDLMNSKEEGLAQFSAALEAGERLFPNTSNDGREGIRKELRNLREKWESFNDTLNDAQRSLESSKMQWSTFDENYDQLLKWVTDMECQIEHDNELCNTLQEKKAMLQHYRTRAQDVMSHQTMIDSVSDKGAALSSHQVKGKLSQLTNSYRALCQAAQGQVKTAEARVDQHQTYHDSCQQTRDWMAMTRDKLAVCSEVTGDRQALQNRLDRVQDLLTSLRDGEKKLKTAHTQGEKTCPQTAQPGQGQIQSELEHLTQEWEMLATKLGDTQTGTDSCHPGPAGLRRIV</sequence>
<dbReference type="EMBL" id="VSWD01000010">
    <property type="protein sequence ID" value="KAK3089086.1"/>
    <property type="molecule type" value="Genomic_DNA"/>
</dbReference>
<evidence type="ECO:0000256" key="3">
    <source>
        <dbReference type="ARBA" id="ARBA00022737"/>
    </source>
</evidence>
<evidence type="ECO:0008006" key="10">
    <source>
        <dbReference type="Google" id="ProtNLM"/>
    </source>
</evidence>
<keyword evidence="5" id="KW-0472">Membrane</keyword>
<dbReference type="InterPro" id="IPR052403">
    <property type="entry name" value="LINC-complex_assoc"/>
</dbReference>
<keyword evidence="4" id="KW-1133">Transmembrane helix</keyword>
<evidence type="ECO:0000256" key="2">
    <source>
        <dbReference type="ARBA" id="ARBA00022692"/>
    </source>
</evidence>
<feature type="coiled-coil region" evidence="6">
    <location>
        <begin position="268"/>
        <end position="343"/>
    </location>
</feature>
<dbReference type="SUPFAM" id="SSF46966">
    <property type="entry name" value="Spectrin repeat"/>
    <property type="match status" value="7"/>
</dbReference>
<feature type="region of interest" description="Disordered" evidence="7">
    <location>
        <begin position="912"/>
        <end position="931"/>
    </location>
</feature>
<dbReference type="CDD" id="cd00176">
    <property type="entry name" value="SPEC"/>
    <property type="match status" value="1"/>
</dbReference>
<evidence type="ECO:0000256" key="7">
    <source>
        <dbReference type="SAM" id="MobiDB-lite"/>
    </source>
</evidence>
<keyword evidence="2" id="KW-0812">Transmembrane</keyword>
<dbReference type="Pfam" id="PF00435">
    <property type="entry name" value="Spectrin"/>
    <property type="match status" value="5"/>
</dbReference>
<dbReference type="GO" id="GO:0034993">
    <property type="term" value="C:meiotic nuclear membrane microtubule tethering complex"/>
    <property type="evidence" value="ECO:0007669"/>
    <property type="project" value="TreeGrafter"/>
</dbReference>
<feature type="coiled-coil region" evidence="6">
    <location>
        <begin position="148"/>
        <end position="179"/>
    </location>
</feature>
<dbReference type="InterPro" id="IPR002017">
    <property type="entry name" value="Spectrin_repeat"/>
</dbReference>
<dbReference type="PANTHER" id="PTHR47535:SF1">
    <property type="entry name" value="NESPRIN-1"/>
    <property type="match status" value="1"/>
</dbReference>
<evidence type="ECO:0000256" key="5">
    <source>
        <dbReference type="ARBA" id="ARBA00023136"/>
    </source>
</evidence>
<dbReference type="GO" id="GO:0005737">
    <property type="term" value="C:cytoplasm"/>
    <property type="evidence" value="ECO:0007669"/>
    <property type="project" value="TreeGrafter"/>
</dbReference>
<dbReference type="Proteomes" id="UP001186944">
    <property type="component" value="Unassembled WGS sequence"/>
</dbReference>
<comment type="subcellular location">
    <subcellularLocation>
        <location evidence="1">Membrane</location>
    </subcellularLocation>
</comment>
<evidence type="ECO:0000313" key="8">
    <source>
        <dbReference type="EMBL" id="KAK3089086.1"/>
    </source>
</evidence>
<dbReference type="GO" id="GO:0005640">
    <property type="term" value="C:nuclear outer membrane"/>
    <property type="evidence" value="ECO:0007669"/>
    <property type="project" value="TreeGrafter"/>
</dbReference>
<dbReference type="InterPro" id="IPR018159">
    <property type="entry name" value="Spectrin/alpha-actinin"/>
</dbReference>
<reference evidence="8" key="1">
    <citation type="submission" date="2019-08" db="EMBL/GenBank/DDBJ databases">
        <title>The improved chromosome-level genome for the pearl oyster Pinctada fucata martensii using PacBio sequencing and Hi-C.</title>
        <authorList>
            <person name="Zheng Z."/>
        </authorList>
    </citation>
    <scope>NUCLEOTIDE SEQUENCE</scope>
    <source>
        <strain evidence="8">ZZ-2019</strain>
        <tissue evidence="8">Adductor muscle</tissue>
    </source>
</reference>
<accession>A0AA88Y458</accession>
<dbReference type="Gene3D" id="1.20.58.60">
    <property type="match status" value="7"/>
</dbReference>
<dbReference type="SMART" id="SM00150">
    <property type="entry name" value="SPEC"/>
    <property type="match status" value="6"/>
</dbReference>
<protein>
    <recommendedName>
        <fullName evidence="10">Nesprin-1-like</fullName>
    </recommendedName>
</protein>
<evidence type="ECO:0000256" key="6">
    <source>
        <dbReference type="SAM" id="Coils"/>
    </source>
</evidence>
<evidence type="ECO:0000256" key="1">
    <source>
        <dbReference type="ARBA" id="ARBA00004370"/>
    </source>
</evidence>
<proteinExistence type="predicted"/>
<dbReference type="GO" id="GO:0008285">
    <property type="term" value="P:negative regulation of cell population proliferation"/>
    <property type="evidence" value="ECO:0007669"/>
    <property type="project" value="TreeGrafter"/>
</dbReference>
<evidence type="ECO:0000313" key="9">
    <source>
        <dbReference type="Proteomes" id="UP001186944"/>
    </source>
</evidence>
<dbReference type="PANTHER" id="PTHR47535">
    <property type="entry name" value="MUSCLE-SPECIFIC PROTEIN 300 KDA, ISOFORM G"/>
    <property type="match status" value="1"/>
</dbReference>
<organism evidence="8 9">
    <name type="scientific">Pinctada imbricata</name>
    <name type="common">Atlantic pearl-oyster</name>
    <name type="synonym">Pinctada martensii</name>
    <dbReference type="NCBI Taxonomy" id="66713"/>
    <lineage>
        <taxon>Eukaryota</taxon>
        <taxon>Metazoa</taxon>
        <taxon>Spiralia</taxon>
        <taxon>Lophotrochozoa</taxon>
        <taxon>Mollusca</taxon>
        <taxon>Bivalvia</taxon>
        <taxon>Autobranchia</taxon>
        <taxon>Pteriomorphia</taxon>
        <taxon>Pterioida</taxon>
        <taxon>Pterioidea</taxon>
        <taxon>Pteriidae</taxon>
        <taxon>Pinctada</taxon>
    </lineage>
</organism>
<name>A0AA88Y458_PINIB</name>
<keyword evidence="3" id="KW-0677">Repeat</keyword>
<dbReference type="AlphaFoldDB" id="A0AA88Y458"/>
<gene>
    <name evidence="8" type="ORF">FSP39_000625</name>
</gene>
<dbReference type="GO" id="GO:0007097">
    <property type="term" value="P:nuclear migration"/>
    <property type="evidence" value="ECO:0007669"/>
    <property type="project" value="TreeGrafter"/>
</dbReference>
<evidence type="ECO:0000256" key="4">
    <source>
        <dbReference type="ARBA" id="ARBA00022989"/>
    </source>
</evidence>
<keyword evidence="9" id="KW-1185">Reference proteome</keyword>
<dbReference type="GO" id="GO:0051015">
    <property type="term" value="F:actin filament binding"/>
    <property type="evidence" value="ECO:0007669"/>
    <property type="project" value="TreeGrafter"/>
</dbReference>
<keyword evidence="6" id="KW-0175">Coiled coil</keyword>